<dbReference type="STRING" id="7868.ENSCMIP00000015132"/>
<evidence type="ECO:0000313" key="10">
    <source>
        <dbReference type="Proteomes" id="UP000314986"/>
    </source>
</evidence>
<dbReference type="CDD" id="cd11461">
    <property type="entry name" value="bHLH-O_HES5"/>
    <property type="match status" value="1"/>
</dbReference>
<dbReference type="OMA" id="SPCPNSY"/>
<evidence type="ECO:0000256" key="3">
    <source>
        <dbReference type="ARBA" id="ARBA00023015"/>
    </source>
</evidence>
<evidence type="ECO:0000259" key="7">
    <source>
        <dbReference type="PROSITE" id="PS51054"/>
    </source>
</evidence>
<dbReference type="Proteomes" id="UP000314986">
    <property type="component" value="Unassembled WGS sequence"/>
</dbReference>
<proteinExistence type="predicted"/>
<evidence type="ECO:0000259" key="6">
    <source>
        <dbReference type="PROSITE" id="PS50888"/>
    </source>
</evidence>
<dbReference type="PROSITE" id="PS50888">
    <property type="entry name" value="BHLH"/>
    <property type="match status" value="1"/>
</dbReference>
<keyword evidence="10" id="KW-1185">Reference proteome</keyword>
<evidence type="ECO:0000256" key="4">
    <source>
        <dbReference type="ARBA" id="ARBA00023163"/>
    </source>
</evidence>
<dbReference type="GO" id="GO:0005634">
    <property type="term" value="C:nucleus"/>
    <property type="evidence" value="ECO:0007669"/>
    <property type="project" value="UniProtKB-SubCell"/>
</dbReference>
<keyword evidence="5" id="KW-0539">Nucleus</keyword>
<sequence length="142" mass="16164">MKPMVEKRRRDRINQSIAQLKQLLGTQLQKERANCKLEKADILESAVTYLQRNPELAADCPTPHPPRDYKAGYSRCLQKTLHFLSLPETRTPGVRNLLQPLQGAGEEPRYCTVCPPRSKSCQGSVTHSSQPSVRALWRPWQS</sequence>
<comment type="subcellular location">
    <subcellularLocation>
        <location evidence="1">Nucleus</location>
    </subcellularLocation>
</comment>
<feature type="domain" description="Orange" evidence="7">
    <location>
        <begin position="69"/>
        <end position="101"/>
    </location>
</feature>
<evidence type="ECO:0000313" key="8">
    <source>
        <dbReference type="Ensembl" id="ENSCMIP00000015132.1"/>
    </source>
</evidence>
<dbReference type="InterPro" id="IPR003650">
    <property type="entry name" value="Orange_dom"/>
</dbReference>
<dbReference type="InterPro" id="IPR036638">
    <property type="entry name" value="HLH_DNA-bd_sf"/>
</dbReference>
<dbReference type="GO" id="GO:0003677">
    <property type="term" value="F:DNA binding"/>
    <property type="evidence" value="ECO:0007669"/>
    <property type="project" value="InterPro"/>
</dbReference>
<reference evidence="8" key="4">
    <citation type="submission" date="2025-05" db="UniProtKB">
        <authorList>
            <consortium name="Ensembl"/>
        </authorList>
    </citation>
    <scope>IDENTIFICATION</scope>
</reference>
<dbReference type="SUPFAM" id="SSF47459">
    <property type="entry name" value="HLH, helix-loop-helix DNA-binding domain"/>
    <property type="match status" value="1"/>
</dbReference>
<dbReference type="AlphaFoldDB" id="A0A4W3HJ77"/>
<dbReference type="SMART" id="SM00353">
    <property type="entry name" value="HLH"/>
    <property type="match status" value="1"/>
</dbReference>
<dbReference type="Ensembl" id="ENSCMIT00000015449.1">
    <property type="protein sequence ID" value="ENSCMIP00000015132.1"/>
    <property type="gene ID" value="ENSCMIG00000007421.1"/>
</dbReference>
<reference evidence="10" key="1">
    <citation type="journal article" date="2006" name="Science">
        <title>Ancient noncoding elements conserved in the human genome.</title>
        <authorList>
            <person name="Venkatesh B."/>
            <person name="Kirkness E.F."/>
            <person name="Loh Y.H."/>
            <person name="Halpern A.L."/>
            <person name="Lee A.P."/>
            <person name="Johnson J."/>
            <person name="Dandona N."/>
            <person name="Viswanathan L.D."/>
            <person name="Tay A."/>
            <person name="Venter J.C."/>
            <person name="Strausberg R.L."/>
            <person name="Brenner S."/>
        </authorList>
    </citation>
    <scope>NUCLEOTIDE SEQUENCE [LARGE SCALE GENOMIC DNA]</scope>
</reference>
<keyword evidence="4" id="KW-0804">Transcription</keyword>
<dbReference type="GO" id="GO:0006355">
    <property type="term" value="P:regulation of DNA-templated transcription"/>
    <property type="evidence" value="ECO:0007669"/>
    <property type="project" value="InterPro"/>
</dbReference>
<evidence type="ECO:0000256" key="2">
    <source>
        <dbReference type="ARBA" id="ARBA00022491"/>
    </source>
</evidence>
<organism evidence="8 10">
    <name type="scientific">Callorhinchus milii</name>
    <name type="common">Ghost shark</name>
    <dbReference type="NCBI Taxonomy" id="7868"/>
    <lineage>
        <taxon>Eukaryota</taxon>
        <taxon>Metazoa</taxon>
        <taxon>Chordata</taxon>
        <taxon>Craniata</taxon>
        <taxon>Vertebrata</taxon>
        <taxon>Chondrichthyes</taxon>
        <taxon>Holocephali</taxon>
        <taxon>Chimaeriformes</taxon>
        <taxon>Callorhinchidae</taxon>
        <taxon>Callorhinchus</taxon>
    </lineage>
</organism>
<evidence type="ECO:0000313" key="9">
    <source>
        <dbReference type="Ensembl" id="ENSCMIP00000015137.1"/>
    </source>
</evidence>
<dbReference type="Gene3D" id="4.10.280.10">
    <property type="entry name" value="Helix-loop-helix DNA-binding domain"/>
    <property type="match status" value="1"/>
</dbReference>
<dbReference type="InterPro" id="IPR050370">
    <property type="entry name" value="HES_HEY"/>
</dbReference>
<keyword evidence="3" id="KW-0805">Transcription regulation</keyword>
<dbReference type="Ensembl" id="ENSCMIT00000015454.1">
    <property type="protein sequence ID" value="ENSCMIP00000015137.1"/>
    <property type="gene ID" value="ENSCMIG00000007424.1"/>
</dbReference>
<evidence type="ECO:0000256" key="5">
    <source>
        <dbReference type="ARBA" id="ARBA00023242"/>
    </source>
</evidence>
<name>A0A4W3HJ77_CALMI</name>
<keyword evidence="2" id="KW-0678">Repressor</keyword>
<dbReference type="GO" id="GO:0046983">
    <property type="term" value="F:protein dimerization activity"/>
    <property type="evidence" value="ECO:0007669"/>
    <property type="project" value="InterPro"/>
</dbReference>
<protein>
    <submittedName>
        <fullName evidence="8">Transcription factor HES-5-like</fullName>
    </submittedName>
</protein>
<feature type="domain" description="BHLH" evidence="6">
    <location>
        <begin position="1"/>
        <end position="53"/>
    </location>
</feature>
<dbReference type="PROSITE" id="PS51054">
    <property type="entry name" value="ORANGE"/>
    <property type="match status" value="1"/>
</dbReference>
<dbReference type="Pfam" id="PF00010">
    <property type="entry name" value="HLH"/>
    <property type="match status" value="1"/>
</dbReference>
<evidence type="ECO:0000256" key="1">
    <source>
        <dbReference type="ARBA" id="ARBA00004123"/>
    </source>
</evidence>
<dbReference type="PANTHER" id="PTHR10985">
    <property type="entry name" value="BASIC HELIX-LOOP-HELIX TRANSCRIPTION FACTOR, HES-RELATED"/>
    <property type="match status" value="1"/>
</dbReference>
<dbReference type="InterPro" id="IPR011598">
    <property type="entry name" value="bHLH_dom"/>
</dbReference>
<reference evidence="10" key="2">
    <citation type="journal article" date="2007" name="PLoS Biol.">
        <title>Survey sequencing and comparative analysis of the elephant shark (Callorhinchus milii) genome.</title>
        <authorList>
            <person name="Venkatesh B."/>
            <person name="Kirkness E.F."/>
            <person name="Loh Y.H."/>
            <person name="Halpern A.L."/>
            <person name="Lee A.P."/>
            <person name="Johnson J."/>
            <person name="Dandona N."/>
            <person name="Viswanathan L.D."/>
            <person name="Tay A."/>
            <person name="Venter J.C."/>
            <person name="Strausberg R.L."/>
            <person name="Brenner S."/>
        </authorList>
    </citation>
    <scope>NUCLEOTIDE SEQUENCE [LARGE SCALE GENOMIC DNA]</scope>
</reference>
<reference evidence="10" key="3">
    <citation type="journal article" date="2014" name="Nature">
        <title>Elephant shark genome provides unique insights into gnathostome evolution.</title>
        <authorList>
            <consortium name="International Elephant Shark Genome Sequencing Consortium"/>
            <person name="Venkatesh B."/>
            <person name="Lee A.P."/>
            <person name="Ravi V."/>
            <person name="Maurya A.K."/>
            <person name="Lian M.M."/>
            <person name="Swann J.B."/>
            <person name="Ohta Y."/>
            <person name="Flajnik M.F."/>
            <person name="Sutoh Y."/>
            <person name="Kasahara M."/>
            <person name="Hoon S."/>
            <person name="Gangu V."/>
            <person name="Roy S.W."/>
            <person name="Irimia M."/>
            <person name="Korzh V."/>
            <person name="Kondrychyn I."/>
            <person name="Lim Z.W."/>
            <person name="Tay B.H."/>
            <person name="Tohari S."/>
            <person name="Kong K.W."/>
            <person name="Ho S."/>
            <person name="Lorente-Galdos B."/>
            <person name="Quilez J."/>
            <person name="Marques-Bonet T."/>
            <person name="Raney B.J."/>
            <person name="Ingham P.W."/>
            <person name="Tay A."/>
            <person name="Hillier L.W."/>
            <person name="Minx P."/>
            <person name="Boehm T."/>
            <person name="Wilson R.K."/>
            <person name="Brenner S."/>
            <person name="Warren W.C."/>
        </authorList>
    </citation>
    <scope>NUCLEOTIDE SEQUENCE [LARGE SCALE GENOMIC DNA]</scope>
</reference>
<dbReference type="GeneTree" id="ENSGT00940000163190"/>
<gene>
    <name evidence="9" type="primary">LOC103181453</name>
</gene>
<accession>A0A4W3HJ77</accession>